<protein>
    <submittedName>
        <fullName evidence="5">Tail fiber repeat 2 protein</fullName>
    </submittedName>
</protein>
<dbReference type="RefSeq" id="WP_012303697.1">
    <property type="nucleotide sequence ID" value="NZ_CP009792.1"/>
</dbReference>
<proteinExistence type="predicted"/>
<dbReference type="KEGG" id="ypy:YPK_0914"/>
<dbReference type="CDD" id="cd19958">
    <property type="entry name" value="pyocin_knob"/>
    <property type="match status" value="1"/>
</dbReference>
<dbReference type="Pfam" id="PF03406">
    <property type="entry name" value="Phage_fiber_2"/>
    <property type="match status" value="1"/>
</dbReference>
<sequence>MATVITRAFEHWQAGQVLNNLPARPDTIIFAHVPGLDPAADINPDEGIPADGQIVHRDVVAQYGMINDSAVAYSVVLDTRVGDFTFNWIGLVDAASNTLCMIVHTPAQQKIATANGVQGNNITRTFLMEFAGAAEASQITVSAQTWQIDFSARLRGIDEVCRLANLDYYGHAAFFGDGFSVSKDGDKYRVKAGLAYVGGIRALLADDALLEAATGNVVYADVSYQGSVLSEFAPIIHLGVKDSAGDFDDYTDANGFAHYITPLALITASGEEDKRDANPFDKAIDDINAALKEHAKSRDHPDATLSEKGFIQLSSAVDSDSETHAATSKAVKTANDAALKIANNLSEIAAAGPPAVLAAITNLNLLTTINSAKGALQLEKNLSDVASPAAALKSIGGFAVGGPLDSKNLNLIGNADEIGVWYQITDAVTENNNYPVRASGTLLVTPSAYGCQQEYTSYSGLKFVRGLSAAWNGSGPWQQWQQISAQQPKAVTTSDYIRIPDVPGGLIIQWFAGNTSMGEASMGPLSFPIAFPSACIFSSVSTLGNGTGACDQMFQVTSTNRNSITLFSQVFGSGSVPGTATPLILVIGY</sequence>
<gene>
    <name evidence="5" type="ordered locus">YPK_0914</name>
</gene>
<organism evidence="5">
    <name type="scientific">Yersinia pseudotuberculosis serotype O:3 (strain YPIII)</name>
    <dbReference type="NCBI Taxonomy" id="502800"/>
    <lineage>
        <taxon>Bacteria</taxon>
        <taxon>Pseudomonadati</taxon>
        <taxon>Pseudomonadota</taxon>
        <taxon>Gammaproteobacteria</taxon>
        <taxon>Enterobacterales</taxon>
        <taxon>Yersiniaceae</taxon>
        <taxon>Yersinia</taxon>
    </lineage>
</organism>
<evidence type="ECO:0000256" key="1">
    <source>
        <dbReference type="ARBA" id="ARBA00004328"/>
    </source>
</evidence>
<accession>A0A0H3B1B9</accession>
<feature type="domain" description="Phage tail fibre protein N-terminal" evidence="3">
    <location>
        <begin position="2"/>
        <end position="157"/>
    </location>
</feature>
<dbReference type="InterPro" id="IPR054075">
    <property type="entry name" value="Gp53-like_C"/>
</dbReference>
<dbReference type="AlphaFoldDB" id="A0A0H3B1B9"/>
<evidence type="ECO:0000256" key="2">
    <source>
        <dbReference type="ARBA" id="ARBA00022581"/>
    </source>
</evidence>
<reference evidence="5" key="1">
    <citation type="submission" date="2008-02" db="EMBL/GenBank/DDBJ databases">
        <title>Complete sequence of Yersinia pseudotuberculosis YPIII.</title>
        <authorList>
            <consortium name="US DOE Joint Genome Institute"/>
            <person name="Challacombe J.F."/>
            <person name="Bruce D."/>
            <person name="Detter J.C."/>
            <person name="Green L."/>
            <person name="Land M."/>
            <person name="Munk C."/>
            <person name="Lindler L.E."/>
            <person name="Nikolich M.P."/>
            <person name="Brettin T."/>
        </authorList>
    </citation>
    <scope>NUCLEOTIDE SEQUENCE</scope>
    <source>
        <strain evidence="5">YPIII</strain>
    </source>
</reference>
<dbReference type="InterPro" id="IPR051934">
    <property type="entry name" value="Phage_Tail_Fiber_Structural"/>
</dbReference>
<comment type="subcellular location">
    <subcellularLocation>
        <location evidence="1">Virion</location>
    </subcellularLocation>
</comment>
<evidence type="ECO:0000259" key="4">
    <source>
        <dbReference type="Pfam" id="PF21882"/>
    </source>
</evidence>
<dbReference type="Pfam" id="PF12571">
    <property type="entry name" value="Phage_tail_fib"/>
    <property type="match status" value="1"/>
</dbReference>
<keyword evidence="2" id="KW-0945">Host-virus interaction</keyword>
<dbReference type="InterPro" id="IPR005068">
    <property type="entry name" value="Phage_lambda_Stf-r2"/>
</dbReference>
<feature type="domain" description="Putative tail fiber protein gp53-like C-terminal" evidence="4">
    <location>
        <begin position="503"/>
        <end position="576"/>
    </location>
</feature>
<evidence type="ECO:0000313" key="5">
    <source>
        <dbReference type="EMBL" id="ACA67215.1"/>
    </source>
</evidence>
<dbReference type="EMBL" id="CP000950">
    <property type="protein sequence ID" value="ACA67215.1"/>
    <property type="molecule type" value="Genomic_DNA"/>
</dbReference>
<dbReference type="PANTHER" id="PTHR35191">
    <property type="entry name" value="PROPHAGE SIDE TAIL FIBER PROTEIN HOMOLOG STFQ-RELATED"/>
    <property type="match status" value="1"/>
</dbReference>
<dbReference type="Gene3D" id="2.60.40.3940">
    <property type="match status" value="1"/>
</dbReference>
<dbReference type="PATRIC" id="fig|502800.11.peg.1540"/>
<name>A0A0H3B1B9_YERPY</name>
<dbReference type="PANTHER" id="PTHR35191:SF1">
    <property type="entry name" value="PROPHAGE SIDE TAIL FIBER PROTEIN HOMOLOG STFQ-RELATED"/>
    <property type="match status" value="1"/>
</dbReference>
<dbReference type="InterPro" id="IPR022225">
    <property type="entry name" value="Phage_tail_fibre_N"/>
</dbReference>
<dbReference type="GO" id="GO:0046718">
    <property type="term" value="P:symbiont entry into host cell"/>
    <property type="evidence" value="ECO:0007669"/>
    <property type="project" value="InterPro"/>
</dbReference>
<dbReference type="GO" id="GO:0019062">
    <property type="term" value="P:virion attachment to host cell"/>
    <property type="evidence" value="ECO:0007669"/>
    <property type="project" value="InterPro"/>
</dbReference>
<evidence type="ECO:0000259" key="3">
    <source>
        <dbReference type="Pfam" id="PF12571"/>
    </source>
</evidence>
<dbReference type="Pfam" id="PF21882">
    <property type="entry name" value="Gp53-like_C"/>
    <property type="match status" value="1"/>
</dbReference>